<dbReference type="InterPro" id="IPR011051">
    <property type="entry name" value="RmlC_Cupin_sf"/>
</dbReference>
<keyword evidence="1" id="KW-0732">Signal</keyword>
<protein>
    <submittedName>
        <fullName evidence="4">4-carboxymuconolactone decarboxylase</fullName>
    </submittedName>
</protein>
<dbReference type="SUPFAM" id="SSF69118">
    <property type="entry name" value="AhpD-like"/>
    <property type="match status" value="1"/>
</dbReference>
<evidence type="ECO:0000313" key="5">
    <source>
        <dbReference type="Proteomes" id="UP000268007"/>
    </source>
</evidence>
<dbReference type="Pfam" id="PF07883">
    <property type="entry name" value="Cupin_2"/>
    <property type="match status" value="1"/>
</dbReference>
<dbReference type="EMBL" id="RBKU01000001">
    <property type="protein sequence ID" value="RKR82889.1"/>
    <property type="molecule type" value="Genomic_DNA"/>
</dbReference>
<dbReference type="InterPro" id="IPR047263">
    <property type="entry name" value="HNL-like_cupin"/>
</dbReference>
<reference evidence="4 5" key="1">
    <citation type="submission" date="2018-10" db="EMBL/GenBank/DDBJ databases">
        <title>Genomic Encyclopedia of Archaeal and Bacterial Type Strains, Phase II (KMG-II): from individual species to whole genera.</title>
        <authorList>
            <person name="Goeker M."/>
        </authorList>
    </citation>
    <scope>NUCLEOTIDE SEQUENCE [LARGE SCALE GENOMIC DNA]</scope>
    <source>
        <strain evidence="4 5">DSM 18602</strain>
    </source>
</reference>
<dbReference type="InterPro" id="IPR013096">
    <property type="entry name" value="Cupin_2"/>
</dbReference>
<evidence type="ECO:0000256" key="1">
    <source>
        <dbReference type="SAM" id="SignalP"/>
    </source>
</evidence>
<dbReference type="InterPro" id="IPR052512">
    <property type="entry name" value="4CMD/NDH-1_regulator"/>
</dbReference>
<dbReference type="PANTHER" id="PTHR33570:SF2">
    <property type="entry name" value="CARBOXYMUCONOLACTONE DECARBOXYLASE-LIKE DOMAIN-CONTAINING PROTEIN"/>
    <property type="match status" value="1"/>
</dbReference>
<feature type="domain" description="Carboxymuconolactone decarboxylase-like" evidence="2">
    <location>
        <begin position="197"/>
        <end position="281"/>
    </location>
</feature>
<name>A0A495J4H8_9SPHI</name>
<dbReference type="Pfam" id="PF02627">
    <property type="entry name" value="CMD"/>
    <property type="match status" value="2"/>
</dbReference>
<feature type="domain" description="Cupin type-2" evidence="3">
    <location>
        <begin position="72"/>
        <end position="135"/>
    </location>
</feature>
<feature type="signal peptide" evidence="1">
    <location>
        <begin position="1"/>
        <end position="23"/>
    </location>
</feature>
<dbReference type="RefSeq" id="WP_211339678.1">
    <property type="nucleotide sequence ID" value="NZ_RBKU01000001.1"/>
</dbReference>
<feature type="chain" id="PRO_5019816993" evidence="1">
    <location>
        <begin position="24"/>
        <end position="421"/>
    </location>
</feature>
<dbReference type="CDD" id="cd02233">
    <property type="entry name" value="cupin_HNL-like"/>
    <property type="match status" value="1"/>
</dbReference>
<dbReference type="Gene3D" id="2.60.120.10">
    <property type="entry name" value="Jelly Rolls"/>
    <property type="match status" value="1"/>
</dbReference>
<proteinExistence type="predicted"/>
<dbReference type="PANTHER" id="PTHR33570">
    <property type="entry name" value="4-CARBOXYMUCONOLACTONE DECARBOXYLASE FAMILY PROTEIN"/>
    <property type="match status" value="1"/>
</dbReference>
<dbReference type="SUPFAM" id="SSF51182">
    <property type="entry name" value="RmlC-like cupins"/>
    <property type="match status" value="1"/>
</dbReference>
<feature type="domain" description="Carboxymuconolactone decarboxylase-like" evidence="2">
    <location>
        <begin position="333"/>
        <end position="415"/>
    </location>
</feature>
<comment type="caution">
    <text evidence="4">The sequence shown here is derived from an EMBL/GenBank/DDBJ whole genome shotgun (WGS) entry which is preliminary data.</text>
</comment>
<accession>A0A495J4H8</accession>
<evidence type="ECO:0000259" key="2">
    <source>
        <dbReference type="Pfam" id="PF02627"/>
    </source>
</evidence>
<evidence type="ECO:0000313" key="4">
    <source>
        <dbReference type="EMBL" id="RKR82889.1"/>
    </source>
</evidence>
<organism evidence="4 5">
    <name type="scientific">Mucilaginibacter gracilis</name>
    <dbReference type="NCBI Taxonomy" id="423350"/>
    <lineage>
        <taxon>Bacteria</taxon>
        <taxon>Pseudomonadati</taxon>
        <taxon>Bacteroidota</taxon>
        <taxon>Sphingobacteriia</taxon>
        <taxon>Sphingobacteriales</taxon>
        <taxon>Sphingobacteriaceae</taxon>
        <taxon>Mucilaginibacter</taxon>
    </lineage>
</organism>
<sequence>MAIRKELLFAICLCLFSANQSMAQVSKNNKIYNMTSITGKGQPAPKENFTGNVFVTMAVNPDDNLNSTVGKVTFEAKARTNWHTHPHGQILILTAGVGYYQQKGKPIQVIKEGDVVKIPVNVEHWHGASHESAMTHIAIVPSATNGTIWMTPVTDADYNKDHQSSAQPKPLKLTEAAIKNHEELLPNYVSTMQKTDPEFIELFDNFAFDEVIAYGNLDTKTRVLMILGSTIASQALTEYKVMVGGALNVGATAIEIKEVLYQSVPYVGVSKVLDFLHATNEVLLSRGIELPLPGQSTTMPQNRQEKGLALQKEIVGSRIDEMYAQSPPEQLHIQKFLSANCFGDYYTRTGLDIKTRELLTYSMLISLGGAESQVKGHIQANLNVGNDKQTLLTVTTQLLPYIGYPRTLNAISAINEITGKK</sequence>
<dbReference type="Proteomes" id="UP000268007">
    <property type="component" value="Unassembled WGS sequence"/>
</dbReference>
<dbReference type="AlphaFoldDB" id="A0A495J4H8"/>
<dbReference type="InterPro" id="IPR003779">
    <property type="entry name" value="CMD-like"/>
</dbReference>
<dbReference type="GO" id="GO:0051920">
    <property type="term" value="F:peroxiredoxin activity"/>
    <property type="evidence" value="ECO:0007669"/>
    <property type="project" value="InterPro"/>
</dbReference>
<dbReference type="InterPro" id="IPR014710">
    <property type="entry name" value="RmlC-like_jellyroll"/>
</dbReference>
<dbReference type="Gene3D" id="1.20.1290.10">
    <property type="entry name" value="AhpD-like"/>
    <property type="match status" value="1"/>
</dbReference>
<dbReference type="InterPro" id="IPR029032">
    <property type="entry name" value="AhpD-like"/>
</dbReference>
<gene>
    <name evidence="4" type="ORF">BDD43_3082</name>
</gene>
<evidence type="ECO:0000259" key="3">
    <source>
        <dbReference type="Pfam" id="PF07883"/>
    </source>
</evidence>
<keyword evidence="5" id="KW-1185">Reference proteome</keyword>